<organism evidence="1 2">
    <name type="scientific">Acaulospora colombiana</name>
    <dbReference type="NCBI Taxonomy" id="27376"/>
    <lineage>
        <taxon>Eukaryota</taxon>
        <taxon>Fungi</taxon>
        <taxon>Fungi incertae sedis</taxon>
        <taxon>Mucoromycota</taxon>
        <taxon>Glomeromycotina</taxon>
        <taxon>Glomeromycetes</taxon>
        <taxon>Diversisporales</taxon>
        <taxon>Acaulosporaceae</taxon>
        <taxon>Acaulospora</taxon>
    </lineage>
</organism>
<gene>
    <name evidence="1" type="ORF">ACOLOM_LOCUS13435</name>
</gene>
<reference evidence="1" key="1">
    <citation type="submission" date="2021-06" db="EMBL/GenBank/DDBJ databases">
        <authorList>
            <person name="Kallberg Y."/>
            <person name="Tangrot J."/>
            <person name="Rosling A."/>
        </authorList>
    </citation>
    <scope>NUCLEOTIDE SEQUENCE</scope>
    <source>
        <strain evidence="1">CL356</strain>
    </source>
</reference>
<evidence type="ECO:0000313" key="1">
    <source>
        <dbReference type="EMBL" id="CAG8765610.1"/>
    </source>
</evidence>
<keyword evidence="2" id="KW-1185">Reference proteome</keyword>
<comment type="caution">
    <text evidence="1">The sequence shown here is derived from an EMBL/GenBank/DDBJ whole genome shotgun (WGS) entry which is preliminary data.</text>
</comment>
<accession>A0ACA9QV80</accession>
<sequence length="222" mass="25330">IPGIGRVSEQMLAAVGVKMCGDIFTHRATLALLDKHFHLQDKLEILLGLGSNVVRPWPREARKSVGAERLAATGEYSIDDLWSMNRTFHAIDDPAKITEKLEHVAKELEEDLERLGYAGHTVTLKVKLDTFEPKSVHKPVHKYEELLTVRNTSDASRSKSHEWNQIGQELLAYELPLRLRLIGLRVTNLKDLRAPESGIKRFFGQIEPEEDRPNKKRKLEQK</sequence>
<feature type="non-terminal residue" evidence="1">
    <location>
        <position position="222"/>
    </location>
</feature>
<dbReference type="Proteomes" id="UP000789525">
    <property type="component" value="Unassembled WGS sequence"/>
</dbReference>
<protein>
    <submittedName>
        <fullName evidence="1">1472_t:CDS:1</fullName>
    </submittedName>
</protein>
<proteinExistence type="predicted"/>
<evidence type="ECO:0000313" key="2">
    <source>
        <dbReference type="Proteomes" id="UP000789525"/>
    </source>
</evidence>
<dbReference type="EMBL" id="CAJVPT010061614">
    <property type="protein sequence ID" value="CAG8765610.1"/>
    <property type="molecule type" value="Genomic_DNA"/>
</dbReference>
<feature type="non-terminal residue" evidence="1">
    <location>
        <position position="1"/>
    </location>
</feature>
<name>A0ACA9QV80_9GLOM</name>